<evidence type="ECO:0000313" key="3">
    <source>
        <dbReference type="Proteomes" id="UP000195880"/>
    </source>
</evidence>
<dbReference type="Proteomes" id="UP000195880">
    <property type="component" value="Chromosome"/>
</dbReference>
<evidence type="ECO:0000313" key="2">
    <source>
        <dbReference type="EMBL" id="ARX89177.1"/>
    </source>
</evidence>
<gene>
    <name evidence="2" type="ORF">SMD44_08664</name>
</gene>
<organism evidence="2 3">
    <name type="scientific">Streptomyces alboflavus</name>
    <dbReference type="NCBI Taxonomy" id="67267"/>
    <lineage>
        <taxon>Bacteria</taxon>
        <taxon>Bacillati</taxon>
        <taxon>Actinomycetota</taxon>
        <taxon>Actinomycetes</taxon>
        <taxon>Kitasatosporales</taxon>
        <taxon>Streptomycetaceae</taxon>
        <taxon>Streptomyces</taxon>
    </lineage>
</organism>
<accession>A0A1Z1WRZ8</accession>
<feature type="compositionally biased region" description="Low complexity" evidence="1">
    <location>
        <begin position="11"/>
        <end position="26"/>
    </location>
</feature>
<protein>
    <submittedName>
        <fullName evidence="2">Uncharacterized protein</fullName>
    </submittedName>
</protein>
<evidence type="ECO:0000256" key="1">
    <source>
        <dbReference type="SAM" id="MobiDB-lite"/>
    </source>
</evidence>
<sequence length="224" mass="23454">MSCGVEVSSLTPVSSAKPTTTPAAAPPITATAISGTIAAMTLRNTSTLSSTISPKVRMPVILVAFSSASAVSTVSAIPPVKPVRMPTRPKAASASSLSSRNTSWRPGSDELPVSLTETSSKVRSGATMPGLRRGVCEWSSRRNSMGPASSSLGIVTRRLPRSSACSPMRRRSAAVRRSPSDRATSRVTVFASGFSPNSSSAIFRAAAESYVRGRKSPVWVWVTR</sequence>
<dbReference type="EMBL" id="CP021748">
    <property type="protein sequence ID" value="ARX89177.1"/>
    <property type="molecule type" value="Genomic_DNA"/>
</dbReference>
<name>A0A1Z1WRZ8_9ACTN</name>
<reference evidence="2 3" key="1">
    <citation type="submission" date="2017-05" db="EMBL/GenBank/DDBJ databases">
        <title>Streptomyces alboflavus Genome sequencing and assembly.</title>
        <authorList>
            <person name="Wang Y."/>
            <person name="Du B."/>
            <person name="Ding Y."/>
            <person name="Liu H."/>
            <person name="Hou Q."/>
            <person name="Liu K."/>
            <person name="Wang C."/>
            <person name="Yao L."/>
        </authorList>
    </citation>
    <scope>NUCLEOTIDE SEQUENCE [LARGE SCALE GENOMIC DNA]</scope>
    <source>
        <strain evidence="2 3">MDJK44</strain>
    </source>
</reference>
<feature type="region of interest" description="Disordered" evidence="1">
    <location>
        <begin position="1"/>
        <end position="26"/>
    </location>
</feature>
<dbReference type="AlphaFoldDB" id="A0A1Z1WRZ8"/>
<dbReference type="KEGG" id="salf:SMD44_08664"/>
<feature type="region of interest" description="Disordered" evidence="1">
    <location>
        <begin position="161"/>
        <end position="180"/>
    </location>
</feature>
<keyword evidence="3" id="KW-1185">Reference proteome</keyword>
<proteinExistence type="predicted"/>
<feature type="region of interest" description="Disordered" evidence="1">
    <location>
        <begin position="84"/>
        <end position="128"/>
    </location>
</feature>